<dbReference type="Pfam" id="PF22677">
    <property type="entry name" value="Ble-like_N"/>
    <property type="match status" value="1"/>
</dbReference>
<dbReference type="CDD" id="cd07247">
    <property type="entry name" value="SgaA_N_like"/>
    <property type="match status" value="1"/>
</dbReference>
<dbReference type="InterPro" id="IPR052164">
    <property type="entry name" value="Anthracycline_SecMetBiosynth"/>
</dbReference>
<proteinExistence type="predicted"/>
<sequence>MSTEESQGNREVRVGQVCWLEIPVSDISRASKFYEGLFGWQCDLNPVPQAETPTPDCPFKGMYFFNKKDTVNGAFVVMSDDHRVVNFFEDRPRAMPVLPTIQVADIAETLKLAEKLGGKKQWPRTSCGPNAGFYAHVIDTEGNMIGMWAQN</sequence>
<dbReference type="EMBL" id="CDPU01000033">
    <property type="protein sequence ID" value="CEO53178.1"/>
    <property type="molecule type" value="Genomic_DNA"/>
</dbReference>
<accession>A0A0B7K745</accession>
<dbReference type="InterPro" id="IPR053863">
    <property type="entry name" value="Glyoxy/Ble-like_N"/>
</dbReference>
<gene>
    <name evidence="2" type="ORF">BN869_000009236_1</name>
    <name evidence="3" type="ORF">IM811_002278</name>
</gene>
<dbReference type="Proteomes" id="UP000616885">
    <property type="component" value="Unassembled WGS sequence"/>
</dbReference>
<dbReference type="PANTHER" id="PTHR33993">
    <property type="entry name" value="GLYOXALASE-RELATED"/>
    <property type="match status" value="1"/>
</dbReference>
<evidence type="ECO:0000313" key="2">
    <source>
        <dbReference type="EMBL" id="CEO53178.1"/>
    </source>
</evidence>
<organism evidence="2">
    <name type="scientific">Bionectria ochroleuca</name>
    <name type="common">Gliocladium roseum</name>
    <dbReference type="NCBI Taxonomy" id="29856"/>
    <lineage>
        <taxon>Eukaryota</taxon>
        <taxon>Fungi</taxon>
        <taxon>Dikarya</taxon>
        <taxon>Ascomycota</taxon>
        <taxon>Pezizomycotina</taxon>
        <taxon>Sordariomycetes</taxon>
        <taxon>Hypocreomycetidae</taxon>
        <taxon>Hypocreales</taxon>
        <taxon>Bionectriaceae</taxon>
        <taxon>Clonostachys</taxon>
    </lineage>
</organism>
<dbReference type="Gene3D" id="3.10.180.10">
    <property type="entry name" value="2,3-Dihydroxybiphenyl 1,2-Dioxygenase, domain 1"/>
    <property type="match status" value="1"/>
</dbReference>
<dbReference type="SUPFAM" id="SSF54593">
    <property type="entry name" value="Glyoxalase/Bleomycin resistance protein/Dihydroxybiphenyl dioxygenase"/>
    <property type="match status" value="1"/>
</dbReference>
<dbReference type="AlphaFoldDB" id="A0A0B7K745"/>
<reference evidence="3" key="2">
    <citation type="submission" date="2020-10" db="EMBL/GenBank/DDBJ databases">
        <title>High-Quality Genome Resource of Clonostachys rosea strain S41 by Oxford Nanopore Long-Read Sequencing.</title>
        <authorList>
            <person name="Wang H."/>
        </authorList>
    </citation>
    <scope>NUCLEOTIDE SEQUENCE</scope>
    <source>
        <strain evidence="3">S41</strain>
    </source>
</reference>
<dbReference type="EMBL" id="JADCTT010000010">
    <property type="protein sequence ID" value="KAF9746944.1"/>
    <property type="molecule type" value="Genomic_DNA"/>
</dbReference>
<name>A0A0B7K745_BIOOC</name>
<protein>
    <recommendedName>
        <fullName evidence="1">Glyoxalase/Bleomycin resistance-like N-terminal domain-containing protein</fullName>
    </recommendedName>
</protein>
<evidence type="ECO:0000313" key="3">
    <source>
        <dbReference type="EMBL" id="KAF9746944.1"/>
    </source>
</evidence>
<dbReference type="InterPro" id="IPR029068">
    <property type="entry name" value="Glyas_Bleomycin-R_OHBP_Dase"/>
</dbReference>
<feature type="domain" description="Glyoxalase/Bleomycin resistance-like N-terminal" evidence="1">
    <location>
        <begin position="16"/>
        <end position="41"/>
    </location>
</feature>
<reference evidence="2" key="1">
    <citation type="submission" date="2015-01" db="EMBL/GenBank/DDBJ databases">
        <authorList>
            <person name="Durling Mikael"/>
        </authorList>
    </citation>
    <scope>NUCLEOTIDE SEQUENCE</scope>
</reference>
<evidence type="ECO:0000259" key="1">
    <source>
        <dbReference type="Pfam" id="PF22677"/>
    </source>
</evidence>